<reference evidence="2 3" key="1">
    <citation type="journal article" date="2021" name="Sci. Rep.">
        <title>The distribution of antibiotic resistance genes in chicken gut microbiota commensals.</title>
        <authorList>
            <person name="Juricova H."/>
            <person name="Matiasovicova J."/>
            <person name="Kubasova T."/>
            <person name="Cejkova D."/>
            <person name="Rychlik I."/>
        </authorList>
    </citation>
    <scope>NUCLEOTIDE SEQUENCE [LARGE SCALE GENOMIC DNA]</scope>
    <source>
        <strain evidence="2 3">An770</strain>
    </source>
</reference>
<comment type="caution">
    <text evidence="2">The sequence shown here is derived from an EMBL/GenBank/DDBJ whole genome shotgun (WGS) entry which is preliminary data.</text>
</comment>
<evidence type="ECO:0000313" key="3">
    <source>
        <dbReference type="Proteomes" id="UP000775686"/>
    </source>
</evidence>
<accession>A0ABS2EKB8</accession>
<name>A0ABS2EKB8_9FIRM</name>
<feature type="compositionally biased region" description="Basic and acidic residues" evidence="1">
    <location>
        <begin position="1"/>
        <end position="14"/>
    </location>
</feature>
<protein>
    <submittedName>
        <fullName evidence="2">Uncharacterized protein</fullName>
    </submittedName>
</protein>
<organism evidence="2 3">
    <name type="scientific">Drancourtella massiliensis</name>
    <dbReference type="NCBI Taxonomy" id="1632013"/>
    <lineage>
        <taxon>Bacteria</taxon>
        <taxon>Bacillati</taxon>
        <taxon>Bacillota</taxon>
        <taxon>Clostridia</taxon>
        <taxon>Eubacteriales</taxon>
        <taxon>Oscillospiraceae</taxon>
        <taxon>Drancourtella</taxon>
    </lineage>
</organism>
<feature type="region of interest" description="Disordered" evidence="1">
    <location>
        <begin position="1"/>
        <end position="20"/>
    </location>
</feature>
<dbReference type="RefSeq" id="WP_204864706.1">
    <property type="nucleotide sequence ID" value="NZ_JACJKH010000036.1"/>
</dbReference>
<sequence>MRRDSFCRDQHVAEQPEEVPSMPVKPRIFQIEPPKQHSGVEKFNFEEGLWDE</sequence>
<evidence type="ECO:0000313" key="2">
    <source>
        <dbReference type="EMBL" id="MBM6745485.1"/>
    </source>
</evidence>
<evidence type="ECO:0000256" key="1">
    <source>
        <dbReference type="SAM" id="MobiDB-lite"/>
    </source>
</evidence>
<gene>
    <name evidence="2" type="ORF">H6A32_14475</name>
</gene>
<keyword evidence="3" id="KW-1185">Reference proteome</keyword>
<proteinExistence type="predicted"/>
<dbReference type="Proteomes" id="UP000775686">
    <property type="component" value="Unassembled WGS sequence"/>
</dbReference>
<dbReference type="EMBL" id="JACJKH010000036">
    <property type="protein sequence ID" value="MBM6745485.1"/>
    <property type="molecule type" value="Genomic_DNA"/>
</dbReference>